<protein>
    <submittedName>
        <fullName evidence="1">Uncharacterized protein</fullName>
    </submittedName>
</protein>
<gene>
    <name evidence="1" type="ORF">E5357_07560</name>
</gene>
<dbReference type="EMBL" id="SRZB01000013">
    <property type="protein sequence ID" value="TGX98812.1"/>
    <property type="molecule type" value="Genomic_DNA"/>
</dbReference>
<proteinExistence type="predicted"/>
<dbReference type="Proteomes" id="UP000307720">
    <property type="component" value="Unassembled WGS sequence"/>
</dbReference>
<organism evidence="1 2">
    <name type="scientific">Hominisplanchenecus murintestinalis</name>
    <dbReference type="NCBI Taxonomy" id="2941517"/>
    <lineage>
        <taxon>Bacteria</taxon>
        <taxon>Bacillati</taxon>
        <taxon>Bacillota</taxon>
        <taxon>Clostridia</taxon>
        <taxon>Lachnospirales</taxon>
        <taxon>Lachnospiraceae</taxon>
        <taxon>Hominisplanchenecus</taxon>
    </lineage>
</organism>
<accession>A0AC61R0E3</accession>
<keyword evidence="2" id="KW-1185">Reference proteome</keyword>
<evidence type="ECO:0000313" key="2">
    <source>
        <dbReference type="Proteomes" id="UP000307720"/>
    </source>
</evidence>
<comment type="caution">
    <text evidence="1">The sequence shown here is derived from an EMBL/GenBank/DDBJ whole genome shotgun (WGS) entry which is preliminary data.</text>
</comment>
<name>A0AC61R0E3_9FIRM</name>
<reference evidence="1" key="1">
    <citation type="submission" date="2019-04" db="EMBL/GenBank/DDBJ databases">
        <title>Microbes associate with the intestines of laboratory mice.</title>
        <authorList>
            <person name="Navarre W."/>
            <person name="Wong E."/>
            <person name="Huang K."/>
            <person name="Tropini C."/>
            <person name="Ng K."/>
            <person name="Yu B."/>
        </authorList>
    </citation>
    <scope>NUCLEOTIDE SEQUENCE</scope>
    <source>
        <strain evidence="1">NM72_1-8</strain>
    </source>
</reference>
<sequence>MILGGISIVGSYHSKNQDSFCVKKVGDACLLTVSDGLGSKRYSEIGSKALCDSAYEIVKENENEMKGWTAEAFVERVYGRWVEKLVGYEMADCYATMLILLVFPKKILAARLGDGFISFWTDNEIKVLFDRKEDYFANETDCLTEEISLEKIECIELSYSTFRGAIMCSDGVGIGDMTLSEIAHFTEEFIEEYHKYSETDVIGEINGWLKDWTGGDDKTLVFALEV</sequence>
<evidence type="ECO:0000313" key="1">
    <source>
        <dbReference type="EMBL" id="TGX98812.1"/>
    </source>
</evidence>